<dbReference type="RefSeq" id="WP_066401767.1">
    <property type="nucleotide sequence ID" value="NZ_CP011390.1"/>
</dbReference>
<keyword evidence="3 6" id="KW-0418">Kinase</keyword>
<feature type="domain" description="Carbohydrate kinase FGGY N-terminal" evidence="4">
    <location>
        <begin position="3"/>
        <end position="243"/>
    </location>
</feature>
<dbReference type="Pfam" id="PF02782">
    <property type="entry name" value="FGGY_C"/>
    <property type="match status" value="1"/>
</dbReference>
<dbReference type="PANTHER" id="PTHR43095:SF2">
    <property type="entry name" value="GLUCONOKINASE"/>
    <property type="match status" value="1"/>
</dbReference>
<evidence type="ECO:0000313" key="6">
    <source>
        <dbReference type="EMBL" id="ANE49643.1"/>
    </source>
</evidence>
<sequence>MQYYLGVDIGTTATKAVAFSPNGKAIAIETIYYGMQHPQPGWTEQDADGLLHSVITCINKIVAVLAPQSLAFISFSAAMHSILAVNEAGNAITPAIIWADNRAAAIAEDLRNTERGQHFYQRTGVPIHGMSPLCKLLWWKQYEPALFTEAHKFISIKEYIFFKLFGQYLIDTSIASAMGLLQLESLTWDEEIISFTGIRLDQLSELVGTKHVLYHVGHHPQLAISLHTPIVIGGSDGALSNLGVAGNIRNAMVITIGTSGAVRMMVKEPQIDPYMRLFCYHVKDHEFVFGGATNNGAVVLQWLKETLLNTTETYEELLELAQQTRPGSDGLLFLPYLLGERAPIWNEKATGVFLGLRIDHSKAHLVRACMEGVLYSLYSIGKVLLEKQETDLIYATGGFARSELWLQLLSDVFNRKVVVSGGIDSSALGAVVVGAEALGLEWKMDNTATSVYHPNAGHHATYQKAFDRFLRLYEVLKEEM</sequence>
<gene>
    <name evidence="6" type="ORF">SY85_03110</name>
</gene>
<dbReference type="KEGG" id="fla:SY85_03110"/>
<evidence type="ECO:0000259" key="4">
    <source>
        <dbReference type="Pfam" id="PF00370"/>
    </source>
</evidence>
<dbReference type="InterPro" id="IPR043129">
    <property type="entry name" value="ATPase_NBD"/>
</dbReference>
<evidence type="ECO:0000313" key="7">
    <source>
        <dbReference type="Proteomes" id="UP000077177"/>
    </source>
</evidence>
<keyword evidence="2" id="KW-0808">Transferase</keyword>
<dbReference type="Gene3D" id="3.30.420.40">
    <property type="match status" value="2"/>
</dbReference>
<dbReference type="EMBL" id="CP011390">
    <property type="protein sequence ID" value="ANE49643.1"/>
    <property type="molecule type" value="Genomic_DNA"/>
</dbReference>
<name>A0A172TSA0_9BACT</name>
<evidence type="ECO:0000256" key="3">
    <source>
        <dbReference type="ARBA" id="ARBA00022777"/>
    </source>
</evidence>
<dbReference type="Pfam" id="PF00370">
    <property type="entry name" value="FGGY_N"/>
    <property type="match status" value="1"/>
</dbReference>
<reference evidence="7" key="1">
    <citation type="submission" date="2015-01" db="EMBL/GenBank/DDBJ databases">
        <title>Flavisolibacter sp./LCS9/ whole genome sequencing.</title>
        <authorList>
            <person name="Kim M.K."/>
            <person name="Srinivasan S."/>
            <person name="Lee J.-J."/>
        </authorList>
    </citation>
    <scope>NUCLEOTIDE SEQUENCE [LARGE SCALE GENOMIC DNA]</scope>
    <source>
        <strain evidence="7">LCS9</strain>
    </source>
</reference>
<dbReference type="PIRSF" id="PIRSF000538">
    <property type="entry name" value="GlpK"/>
    <property type="match status" value="1"/>
</dbReference>
<proteinExistence type="inferred from homology"/>
<dbReference type="InterPro" id="IPR050406">
    <property type="entry name" value="FGGY_Carb_Kinase"/>
</dbReference>
<dbReference type="CDD" id="cd07770">
    <property type="entry name" value="ASKHA_NBD_FGGY_GntK"/>
    <property type="match status" value="1"/>
</dbReference>
<dbReference type="InterPro" id="IPR000577">
    <property type="entry name" value="Carb_kinase_FGGY"/>
</dbReference>
<keyword evidence="7" id="KW-1185">Reference proteome</keyword>
<dbReference type="Proteomes" id="UP000077177">
    <property type="component" value="Chromosome"/>
</dbReference>
<dbReference type="InterPro" id="IPR018484">
    <property type="entry name" value="FGGY_N"/>
</dbReference>
<dbReference type="PANTHER" id="PTHR43095">
    <property type="entry name" value="SUGAR KINASE"/>
    <property type="match status" value="1"/>
</dbReference>
<dbReference type="STRING" id="1492898.SY85_03110"/>
<dbReference type="AlphaFoldDB" id="A0A172TSA0"/>
<evidence type="ECO:0000256" key="1">
    <source>
        <dbReference type="ARBA" id="ARBA00009156"/>
    </source>
</evidence>
<comment type="similarity">
    <text evidence="1">Belongs to the FGGY kinase family.</text>
</comment>
<accession>A0A172TSA0</accession>
<dbReference type="GO" id="GO:0005975">
    <property type="term" value="P:carbohydrate metabolic process"/>
    <property type="evidence" value="ECO:0007669"/>
    <property type="project" value="InterPro"/>
</dbReference>
<feature type="domain" description="Carbohydrate kinase FGGY C-terminal" evidence="5">
    <location>
        <begin position="252"/>
        <end position="437"/>
    </location>
</feature>
<protein>
    <submittedName>
        <fullName evidence="6">Carbohydrate kinase</fullName>
    </submittedName>
</protein>
<evidence type="ECO:0000256" key="2">
    <source>
        <dbReference type="ARBA" id="ARBA00022679"/>
    </source>
</evidence>
<dbReference type="SUPFAM" id="SSF53067">
    <property type="entry name" value="Actin-like ATPase domain"/>
    <property type="match status" value="2"/>
</dbReference>
<evidence type="ECO:0000259" key="5">
    <source>
        <dbReference type="Pfam" id="PF02782"/>
    </source>
</evidence>
<dbReference type="InterPro" id="IPR018485">
    <property type="entry name" value="FGGY_C"/>
</dbReference>
<organism evidence="6 7">
    <name type="scientific">Flavisolibacter tropicus</name>
    <dbReference type="NCBI Taxonomy" id="1492898"/>
    <lineage>
        <taxon>Bacteria</taxon>
        <taxon>Pseudomonadati</taxon>
        <taxon>Bacteroidota</taxon>
        <taxon>Chitinophagia</taxon>
        <taxon>Chitinophagales</taxon>
        <taxon>Chitinophagaceae</taxon>
        <taxon>Flavisolibacter</taxon>
    </lineage>
</organism>
<dbReference type="OrthoDB" id="9805576at2"/>
<dbReference type="PATRIC" id="fig|1492898.3.peg.681"/>
<dbReference type="GO" id="GO:0016301">
    <property type="term" value="F:kinase activity"/>
    <property type="evidence" value="ECO:0007669"/>
    <property type="project" value="UniProtKB-KW"/>
</dbReference>
<reference evidence="6 7" key="2">
    <citation type="journal article" date="2016" name="Int. J. Syst. Evol. Microbiol.">
        <title>Flavisolibacter tropicus sp. nov., isolated from tropical soil.</title>
        <authorList>
            <person name="Lee J.J."/>
            <person name="Kang M.S."/>
            <person name="Kim G.S."/>
            <person name="Lee C.S."/>
            <person name="Lim S."/>
            <person name="Lee J."/>
            <person name="Roh S.H."/>
            <person name="Kang H."/>
            <person name="Ha J.M."/>
            <person name="Bae S."/>
            <person name="Jung H.Y."/>
            <person name="Kim M.K."/>
        </authorList>
    </citation>
    <scope>NUCLEOTIDE SEQUENCE [LARGE SCALE GENOMIC DNA]</scope>
    <source>
        <strain evidence="6 7">LCS9</strain>
    </source>
</reference>